<dbReference type="PANTHER" id="PTHR33531:SF7">
    <property type="entry name" value="HYPOTHETICAL MEMBRANE PROTEIN, CONSERVED"/>
    <property type="match status" value="1"/>
</dbReference>
<dbReference type="InterPro" id="IPR012347">
    <property type="entry name" value="Ferritin-like"/>
</dbReference>
<evidence type="ECO:0000313" key="4">
    <source>
        <dbReference type="Proteomes" id="UP000243406"/>
    </source>
</evidence>
<dbReference type="Pfam" id="PF02915">
    <property type="entry name" value="Rubrerythrin"/>
    <property type="match status" value="1"/>
</dbReference>
<dbReference type="RefSeq" id="WP_200805067.1">
    <property type="nucleotide sequence ID" value="NZ_CP154629.1"/>
</dbReference>
<dbReference type="SUPFAM" id="SSF47240">
    <property type="entry name" value="Ferritin-like"/>
    <property type="match status" value="1"/>
</dbReference>
<dbReference type="Gene3D" id="1.20.1260.10">
    <property type="match status" value="1"/>
</dbReference>
<organism evidence="3 4">
    <name type="scientific">Acetoanaerobium noterae</name>
    <dbReference type="NCBI Taxonomy" id="745369"/>
    <lineage>
        <taxon>Bacteria</taxon>
        <taxon>Bacillati</taxon>
        <taxon>Bacillota</taxon>
        <taxon>Clostridia</taxon>
        <taxon>Peptostreptococcales</taxon>
        <taxon>Filifactoraceae</taxon>
        <taxon>Acetoanaerobium</taxon>
    </lineage>
</organism>
<proteinExistence type="predicted"/>
<evidence type="ECO:0000259" key="2">
    <source>
        <dbReference type="Pfam" id="PF02915"/>
    </source>
</evidence>
<reference evidence="4" key="1">
    <citation type="submission" date="2017-02" db="EMBL/GenBank/DDBJ databases">
        <authorList>
            <person name="Varghese N."/>
            <person name="Submissions S."/>
        </authorList>
    </citation>
    <scope>NUCLEOTIDE SEQUENCE [LARGE SCALE GENOMIC DNA]</scope>
    <source>
        <strain evidence="4">ATCC 35199</strain>
    </source>
</reference>
<dbReference type="EMBL" id="FUYN01000001">
    <property type="protein sequence ID" value="SKB29277.1"/>
    <property type="molecule type" value="Genomic_DNA"/>
</dbReference>
<evidence type="ECO:0000256" key="1">
    <source>
        <dbReference type="SAM" id="Coils"/>
    </source>
</evidence>
<dbReference type="CDD" id="cd01045">
    <property type="entry name" value="Ferritin_like_AB"/>
    <property type="match status" value="1"/>
</dbReference>
<dbReference type="PANTHER" id="PTHR33531">
    <property type="entry name" value="RUBRERYTHRIN SUBFAMILY"/>
    <property type="match status" value="1"/>
</dbReference>
<accession>A0A1T5A3G4</accession>
<dbReference type="InterPro" id="IPR003251">
    <property type="entry name" value="Rr_diiron-bd_dom"/>
</dbReference>
<name>A0A1T5A3G4_9FIRM</name>
<dbReference type="GO" id="GO:0046872">
    <property type="term" value="F:metal ion binding"/>
    <property type="evidence" value="ECO:0007669"/>
    <property type="project" value="InterPro"/>
</dbReference>
<sequence length="165" mass="19716">MKNATEILKYAMNMERKAQEFYNFYKDKVSSKKIKELFEGLASMEEEHYSILERQLDSLEKNNSFTEINLNEADGESIIQNKTKDLEHVDFEYDLSDLPILRMAYAMENDFATFYEKALEQTEDEQAKYLLSTLAKWEREHRDSFEEEVKNAMQSTWFSQSFYPF</sequence>
<dbReference type="InterPro" id="IPR009078">
    <property type="entry name" value="Ferritin-like_SF"/>
</dbReference>
<keyword evidence="1" id="KW-0175">Coiled coil</keyword>
<dbReference type="GO" id="GO:0016491">
    <property type="term" value="F:oxidoreductase activity"/>
    <property type="evidence" value="ECO:0007669"/>
    <property type="project" value="InterPro"/>
</dbReference>
<keyword evidence="4" id="KW-1185">Reference proteome</keyword>
<feature type="domain" description="Rubrerythrin diiron-binding" evidence="2">
    <location>
        <begin position="6"/>
        <end position="147"/>
    </location>
</feature>
<protein>
    <submittedName>
        <fullName evidence="3">Rubrerythrin</fullName>
    </submittedName>
</protein>
<feature type="coiled-coil region" evidence="1">
    <location>
        <begin position="42"/>
        <end position="76"/>
    </location>
</feature>
<dbReference type="Proteomes" id="UP000243406">
    <property type="component" value="Unassembled WGS sequence"/>
</dbReference>
<evidence type="ECO:0000313" key="3">
    <source>
        <dbReference type="EMBL" id="SKB29277.1"/>
    </source>
</evidence>
<gene>
    <name evidence="3" type="ORF">SAMN02745120_0705</name>
</gene>
<dbReference type="AlphaFoldDB" id="A0A1T5A3G4"/>